<dbReference type="STRING" id="1034943.BN59_00902"/>
<evidence type="ECO:0000313" key="2">
    <source>
        <dbReference type="Proteomes" id="UP000044071"/>
    </source>
</evidence>
<accession>A0A078KY11</accession>
<sequence>MPSVDPTAQNNFAIRKAVGRGPVEVANYLASLPCYNPFAANISINKRNTIIQLLKELKLEHQIVSHRINHNKNLTFL</sequence>
<dbReference type="Proteomes" id="UP000044071">
    <property type="component" value="Unassembled WGS sequence"/>
</dbReference>
<proteinExistence type="predicted"/>
<gene>
    <name evidence="1" type="ORF">BN59_00902</name>
</gene>
<organism evidence="1 2">
    <name type="scientific">Legionella massiliensis</name>
    <dbReference type="NCBI Taxonomy" id="1034943"/>
    <lineage>
        <taxon>Bacteria</taxon>
        <taxon>Pseudomonadati</taxon>
        <taxon>Pseudomonadota</taxon>
        <taxon>Gammaproteobacteria</taxon>
        <taxon>Legionellales</taxon>
        <taxon>Legionellaceae</taxon>
        <taxon>Legionella</taxon>
    </lineage>
</organism>
<name>A0A078KY11_9GAMM</name>
<dbReference type="EMBL" id="CCSB01000001">
    <property type="protein sequence ID" value="CDZ76628.1"/>
    <property type="molecule type" value="Genomic_DNA"/>
</dbReference>
<reference evidence="1 2" key="1">
    <citation type="submission" date="2014-06" db="EMBL/GenBank/DDBJ databases">
        <authorList>
            <person name="Urmite Genomes Urmite Genomes"/>
        </authorList>
    </citation>
    <scope>NUCLEOTIDE SEQUENCE [LARGE SCALE GENOMIC DNA]</scope>
</reference>
<protein>
    <submittedName>
        <fullName evidence="1">Uncharacterized protein</fullName>
    </submittedName>
</protein>
<dbReference type="AlphaFoldDB" id="A0A078KY11"/>
<keyword evidence="2" id="KW-1185">Reference proteome</keyword>
<evidence type="ECO:0000313" key="1">
    <source>
        <dbReference type="EMBL" id="CDZ76628.1"/>
    </source>
</evidence>